<dbReference type="SUPFAM" id="SSF54928">
    <property type="entry name" value="RNA-binding domain, RBD"/>
    <property type="match status" value="1"/>
</dbReference>
<dbReference type="Gene3D" id="3.30.70.330">
    <property type="match status" value="1"/>
</dbReference>
<accession>A0A5N6RGT1</accession>
<dbReference type="PANTHER" id="PTHR48027">
    <property type="entry name" value="HETEROGENEOUS NUCLEAR RIBONUCLEOPROTEIN 87F-RELATED"/>
    <property type="match status" value="1"/>
</dbReference>
<dbReference type="OrthoDB" id="439808at2759"/>
<reference evidence="4 5" key="1">
    <citation type="submission" date="2019-06" db="EMBL/GenBank/DDBJ databases">
        <title>A chromosomal-level reference genome of Carpinus fangiana (Coryloideae, Betulaceae).</title>
        <authorList>
            <person name="Yang X."/>
            <person name="Wang Z."/>
            <person name="Zhang L."/>
            <person name="Hao G."/>
            <person name="Liu J."/>
            <person name="Yang Y."/>
        </authorList>
    </citation>
    <scope>NUCLEOTIDE SEQUENCE [LARGE SCALE GENOMIC DNA]</scope>
    <source>
        <strain evidence="4">Cfa_2016G</strain>
        <tissue evidence="4">Leaf</tissue>
    </source>
</reference>
<dbReference type="Proteomes" id="UP000327013">
    <property type="component" value="Chromosome 7"/>
</dbReference>
<evidence type="ECO:0000256" key="2">
    <source>
        <dbReference type="PROSITE-ProRule" id="PRU00176"/>
    </source>
</evidence>
<evidence type="ECO:0000259" key="3">
    <source>
        <dbReference type="PROSITE" id="PS50102"/>
    </source>
</evidence>
<protein>
    <recommendedName>
        <fullName evidence="3">RRM domain-containing protein</fullName>
    </recommendedName>
</protein>
<dbReference type="Pfam" id="PF00076">
    <property type="entry name" value="RRM_1"/>
    <property type="match status" value="1"/>
</dbReference>
<dbReference type="AlphaFoldDB" id="A0A5N6RGT1"/>
<feature type="domain" description="RRM" evidence="3">
    <location>
        <begin position="33"/>
        <end position="111"/>
    </location>
</feature>
<keyword evidence="1 2" id="KW-0694">RNA-binding</keyword>
<keyword evidence="5" id="KW-1185">Reference proteome</keyword>
<evidence type="ECO:0000313" key="4">
    <source>
        <dbReference type="EMBL" id="KAE8098601.1"/>
    </source>
</evidence>
<gene>
    <name evidence="4" type="ORF">FH972_016650</name>
</gene>
<sequence>MAALIRLAGPNPSLSHASLLPPTFPICCRGIAFRLLVGGLSSYTTVQRLAEPFSPLGQVLEAKIAMDSLSGRSKAFGFVTFESIDDAEKAVTEIDGMELNGQTIFVNYSKRITSFRGGMPVARGPPEPTSDK</sequence>
<dbReference type="InterPro" id="IPR000504">
    <property type="entry name" value="RRM_dom"/>
</dbReference>
<dbReference type="SMART" id="SM00360">
    <property type="entry name" value="RRM"/>
    <property type="match status" value="1"/>
</dbReference>
<evidence type="ECO:0000256" key="1">
    <source>
        <dbReference type="ARBA" id="ARBA00022884"/>
    </source>
</evidence>
<proteinExistence type="predicted"/>
<evidence type="ECO:0000313" key="5">
    <source>
        <dbReference type="Proteomes" id="UP000327013"/>
    </source>
</evidence>
<dbReference type="InterPro" id="IPR052462">
    <property type="entry name" value="SLIRP/GR-RBP-like"/>
</dbReference>
<dbReference type="GO" id="GO:0003723">
    <property type="term" value="F:RNA binding"/>
    <property type="evidence" value="ECO:0007669"/>
    <property type="project" value="UniProtKB-UniRule"/>
</dbReference>
<dbReference type="PROSITE" id="PS50102">
    <property type="entry name" value="RRM"/>
    <property type="match status" value="1"/>
</dbReference>
<dbReference type="InterPro" id="IPR012677">
    <property type="entry name" value="Nucleotide-bd_a/b_plait_sf"/>
</dbReference>
<dbReference type="InterPro" id="IPR035979">
    <property type="entry name" value="RBD_domain_sf"/>
</dbReference>
<organism evidence="4 5">
    <name type="scientific">Carpinus fangiana</name>
    <dbReference type="NCBI Taxonomy" id="176857"/>
    <lineage>
        <taxon>Eukaryota</taxon>
        <taxon>Viridiplantae</taxon>
        <taxon>Streptophyta</taxon>
        <taxon>Embryophyta</taxon>
        <taxon>Tracheophyta</taxon>
        <taxon>Spermatophyta</taxon>
        <taxon>Magnoliopsida</taxon>
        <taxon>eudicotyledons</taxon>
        <taxon>Gunneridae</taxon>
        <taxon>Pentapetalae</taxon>
        <taxon>rosids</taxon>
        <taxon>fabids</taxon>
        <taxon>Fagales</taxon>
        <taxon>Betulaceae</taxon>
        <taxon>Carpinus</taxon>
    </lineage>
</organism>
<dbReference type="EMBL" id="CM017327">
    <property type="protein sequence ID" value="KAE8098601.1"/>
    <property type="molecule type" value="Genomic_DNA"/>
</dbReference>
<name>A0A5N6RGT1_9ROSI</name>